<dbReference type="PANTHER" id="PTHR33572">
    <property type="entry name" value="SPORE DEVELOPMENT REGULATOR VOSA"/>
    <property type="match status" value="1"/>
</dbReference>
<protein>
    <recommendedName>
        <fullName evidence="6">Velvet domain-containing protein</fullName>
    </recommendedName>
</protein>
<dbReference type="OrthoDB" id="5599552at2759"/>
<accession>M2RDF1</accession>
<keyword evidence="4" id="KW-0539">Nucleus</keyword>
<feature type="region of interest" description="Disordered" evidence="5">
    <location>
        <begin position="202"/>
        <end position="240"/>
    </location>
</feature>
<gene>
    <name evidence="7" type="ORF">CERSUDRAFT_123888</name>
</gene>
<feature type="compositionally biased region" description="Polar residues" evidence="5">
    <location>
        <begin position="115"/>
        <end position="139"/>
    </location>
</feature>
<evidence type="ECO:0000256" key="5">
    <source>
        <dbReference type="SAM" id="MobiDB-lite"/>
    </source>
</evidence>
<keyword evidence="3" id="KW-0804">Transcription</keyword>
<reference evidence="7 8" key="1">
    <citation type="journal article" date="2012" name="Proc. Natl. Acad. Sci. U.S.A.">
        <title>Comparative genomics of Ceriporiopsis subvermispora and Phanerochaete chrysosporium provide insight into selective ligninolysis.</title>
        <authorList>
            <person name="Fernandez-Fueyo E."/>
            <person name="Ruiz-Duenas F.J."/>
            <person name="Ferreira P."/>
            <person name="Floudas D."/>
            <person name="Hibbett D.S."/>
            <person name="Canessa P."/>
            <person name="Larrondo L.F."/>
            <person name="James T.Y."/>
            <person name="Seelenfreund D."/>
            <person name="Lobos S."/>
            <person name="Polanco R."/>
            <person name="Tello M."/>
            <person name="Honda Y."/>
            <person name="Watanabe T."/>
            <person name="Watanabe T."/>
            <person name="Ryu J.S."/>
            <person name="Kubicek C.P."/>
            <person name="Schmoll M."/>
            <person name="Gaskell J."/>
            <person name="Hammel K.E."/>
            <person name="St John F.J."/>
            <person name="Vanden Wymelenberg A."/>
            <person name="Sabat G."/>
            <person name="Splinter BonDurant S."/>
            <person name="Syed K."/>
            <person name="Yadav J.S."/>
            <person name="Doddapaneni H."/>
            <person name="Subramanian V."/>
            <person name="Lavin J.L."/>
            <person name="Oguiza J.A."/>
            <person name="Perez G."/>
            <person name="Pisabarro A.G."/>
            <person name="Ramirez L."/>
            <person name="Santoyo F."/>
            <person name="Master E."/>
            <person name="Coutinho P.M."/>
            <person name="Henrissat B."/>
            <person name="Lombard V."/>
            <person name="Magnuson J.K."/>
            <person name="Kuees U."/>
            <person name="Hori C."/>
            <person name="Igarashi K."/>
            <person name="Samejima M."/>
            <person name="Held B.W."/>
            <person name="Barry K.W."/>
            <person name="LaButti K.M."/>
            <person name="Lapidus A."/>
            <person name="Lindquist E.A."/>
            <person name="Lucas S.M."/>
            <person name="Riley R."/>
            <person name="Salamov A.A."/>
            <person name="Hoffmeister D."/>
            <person name="Schwenk D."/>
            <person name="Hadar Y."/>
            <person name="Yarden O."/>
            <person name="de Vries R.P."/>
            <person name="Wiebenga A."/>
            <person name="Stenlid J."/>
            <person name="Eastwood D."/>
            <person name="Grigoriev I.V."/>
            <person name="Berka R.M."/>
            <person name="Blanchette R.A."/>
            <person name="Kersten P."/>
            <person name="Martinez A.T."/>
            <person name="Vicuna R."/>
            <person name="Cullen D."/>
        </authorList>
    </citation>
    <scope>NUCLEOTIDE SEQUENCE [LARGE SCALE GENOMIC DNA]</scope>
    <source>
        <strain evidence="7 8">B</strain>
    </source>
</reference>
<evidence type="ECO:0000256" key="4">
    <source>
        <dbReference type="ARBA" id="ARBA00023242"/>
    </source>
</evidence>
<dbReference type="InterPro" id="IPR038491">
    <property type="entry name" value="Velvet_dom_sf"/>
</dbReference>
<keyword evidence="8" id="KW-1185">Reference proteome</keyword>
<evidence type="ECO:0000256" key="2">
    <source>
        <dbReference type="ARBA" id="ARBA00023015"/>
    </source>
</evidence>
<proteinExistence type="predicted"/>
<sequence length="429" mass="46778">MSVSEQARRLGATTAPQPDIGGPITFAAGPFAGHTLRAELDELQKADLGRKYARKDRRPLDPPPVIQLKLFEVYNPGTGRYFERELENYDEVRGFGILCHVDLFPVPAEPGPVTSRDQVPRQQTHPTESPQQPDLNTLGFQPPLVSPSDVSQSPASSGSYYGPSSSHHRLPANYYSNPSGPYSMTPSPTIHSYSSHSMTYHPYSSVSGPPSVPPPVSLQIPGPPPLGLPNFSAARPPTSRATPSDVVAYFGDFSITEASKCTEALVGATFVQNASVEYKGRSAMMFVFSDLAVKMEGSFILRYRVFSLYSRAEGDHNIPILAECYGGRFKIYSTKEFPGLRASTDLTKHLALYGVRLNLRESERRRRRTQEAGDADDAQVFNRDGPSALIHSPSVPMPSMATSSSRATVTRGDMRVGGAGDSDYDTEDD</sequence>
<dbReference type="HOGENOM" id="CLU_044751_0_0_1"/>
<dbReference type="GO" id="GO:0005634">
    <property type="term" value="C:nucleus"/>
    <property type="evidence" value="ECO:0007669"/>
    <property type="project" value="UniProtKB-SubCell"/>
</dbReference>
<feature type="compositionally biased region" description="Pro residues" evidence="5">
    <location>
        <begin position="210"/>
        <end position="227"/>
    </location>
</feature>
<dbReference type="InterPro" id="IPR021740">
    <property type="entry name" value="Velvet"/>
</dbReference>
<dbReference type="Pfam" id="PF11754">
    <property type="entry name" value="Velvet"/>
    <property type="match status" value="1"/>
</dbReference>
<feature type="compositionally biased region" description="Low complexity" evidence="5">
    <location>
        <begin position="146"/>
        <end position="165"/>
    </location>
</feature>
<feature type="domain" description="Velvet" evidence="6">
    <location>
        <begin position="33"/>
        <end position="360"/>
    </location>
</feature>
<organism evidence="7 8">
    <name type="scientific">Ceriporiopsis subvermispora (strain B)</name>
    <name type="common">White-rot fungus</name>
    <name type="synonym">Gelatoporia subvermispora</name>
    <dbReference type="NCBI Taxonomy" id="914234"/>
    <lineage>
        <taxon>Eukaryota</taxon>
        <taxon>Fungi</taxon>
        <taxon>Dikarya</taxon>
        <taxon>Basidiomycota</taxon>
        <taxon>Agaricomycotina</taxon>
        <taxon>Agaricomycetes</taxon>
        <taxon>Polyporales</taxon>
        <taxon>Gelatoporiaceae</taxon>
        <taxon>Gelatoporia</taxon>
    </lineage>
</organism>
<evidence type="ECO:0000313" key="8">
    <source>
        <dbReference type="Proteomes" id="UP000016930"/>
    </source>
</evidence>
<dbReference type="AlphaFoldDB" id="M2RDF1"/>
<name>M2RDF1_CERS8</name>
<evidence type="ECO:0000313" key="7">
    <source>
        <dbReference type="EMBL" id="EMD36851.1"/>
    </source>
</evidence>
<dbReference type="Proteomes" id="UP000016930">
    <property type="component" value="Unassembled WGS sequence"/>
</dbReference>
<dbReference type="InterPro" id="IPR037525">
    <property type="entry name" value="Velvet_dom"/>
</dbReference>
<keyword evidence="2" id="KW-0805">Transcription regulation</keyword>
<feature type="region of interest" description="Disordered" evidence="5">
    <location>
        <begin position="363"/>
        <end position="429"/>
    </location>
</feature>
<dbReference type="PANTHER" id="PTHR33572:SF3">
    <property type="entry name" value="VELVET COMPLEX SUBUNIT B"/>
    <property type="match status" value="1"/>
</dbReference>
<dbReference type="EMBL" id="KB445797">
    <property type="protein sequence ID" value="EMD36851.1"/>
    <property type="molecule type" value="Genomic_DNA"/>
</dbReference>
<comment type="subcellular location">
    <subcellularLocation>
        <location evidence="1">Nucleus</location>
    </subcellularLocation>
</comment>
<dbReference type="Gene3D" id="2.60.40.3960">
    <property type="entry name" value="Velvet domain"/>
    <property type="match status" value="1"/>
</dbReference>
<feature type="region of interest" description="Disordered" evidence="5">
    <location>
        <begin position="109"/>
        <end position="167"/>
    </location>
</feature>
<dbReference type="PROSITE" id="PS51821">
    <property type="entry name" value="VELVET"/>
    <property type="match status" value="1"/>
</dbReference>
<evidence type="ECO:0000259" key="6">
    <source>
        <dbReference type="PROSITE" id="PS51821"/>
    </source>
</evidence>
<feature type="region of interest" description="Disordered" evidence="5">
    <location>
        <begin position="1"/>
        <end position="23"/>
    </location>
</feature>
<evidence type="ECO:0000256" key="1">
    <source>
        <dbReference type="ARBA" id="ARBA00004123"/>
    </source>
</evidence>
<evidence type="ECO:0000256" key="3">
    <source>
        <dbReference type="ARBA" id="ARBA00023163"/>
    </source>
</evidence>